<proteinExistence type="predicted"/>
<reference evidence="1 2" key="1">
    <citation type="submission" date="2024-10" db="EMBL/GenBank/DDBJ databases">
        <title>Updated reference genomes for cyclostephanoid diatoms.</title>
        <authorList>
            <person name="Roberts W.R."/>
            <person name="Alverson A.J."/>
        </authorList>
    </citation>
    <scope>NUCLEOTIDE SEQUENCE [LARGE SCALE GENOMIC DNA]</scope>
    <source>
        <strain evidence="1 2">AJA228-03</strain>
    </source>
</reference>
<keyword evidence="2" id="KW-1185">Reference proteome</keyword>
<dbReference type="AlphaFoldDB" id="A0ABD3SP33"/>
<name>A0ABD3SP33_9STRA</name>
<evidence type="ECO:0000313" key="1">
    <source>
        <dbReference type="EMBL" id="KAL3826238.1"/>
    </source>
</evidence>
<accession>A0ABD3SP33</accession>
<evidence type="ECO:0000313" key="2">
    <source>
        <dbReference type="Proteomes" id="UP001530377"/>
    </source>
</evidence>
<organism evidence="1 2">
    <name type="scientific">Cyclostephanos tholiformis</name>
    <dbReference type="NCBI Taxonomy" id="382380"/>
    <lineage>
        <taxon>Eukaryota</taxon>
        <taxon>Sar</taxon>
        <taxon>Stramenopiles</taxon>
        <taxon>Ochrophyta</taxon>
        <taxon>Bacillariophyta</taxon>
        <taxon>Coscinodiscophyceae</taxon>
        <taxon>Thalassiosirophycidae</taxon>
        <taxon>Stephanodiscales</taxon>
        <taxon>Stephanodiscaceae</taxon>
        <taxon>Cyclostephanos</taxon>
    </lineage>
</organism>
<protein>
    <submittedName>
        <fullName evidence="1">Uncharacterized protein</fullName>
    </submittedName>
</protein>
<gene>
    <name evidence="1" type="ORF">ACHAXA_006266</name>
</gene>
<dbReference type="EMBL" id="JALLPB020000025">
    <property type="protein sequence ID" value="KAL3826238.1"/>
    <property type="molecule type" value="Genomic_DNA"/>
</dbReference>
<dbReference type="Proteomes" id="UP001530377">
    <property type="component" value="Unassembled WGS sequence"/>
</dbReference>
<comment type="caution">
    <text evidence="1">The sequence shown here is derived from an EMBL/GenBank/DDBJ whole genome shotgun (WGS) entry which is preliminary data.</text>
</comment>
<sequence length="451" mass="51575">MAKSEGRSGERRFEGHNMDELYGIVEDRGITTTVDTNDNETDVDDDDIVSVESDADDVTLRERMDSRLYVVRETRSGRRLWKCPLEESDKVVDHIAAAEKSRRGESCRSFRGMLPPLDDGPPMRSPGWLRRCSGGTLRSYLEHRLSGNENRLYRIRFPEHVYCWFADDDKGKTADQDRWAFYHGLMLEDDDPERWLTRCLLDDTQGEDFSTFLAHLIRTVQDQTGKSLDELFGKISKYNSRLHQCGSVLDCDDSFDQTCTAENAWIPTSTAQAIVRQLFQSDWIDSSKFFQELFADVTQAANHSLLEAGDGVASRHELVAADESSIGFFAFLQLIMKTHLSRRKKQLTLIELLFEKASKGVVDDFYDANKDDLPYYEANLISVRQLYDILKIIWPSMTLEDTTLVFREAYGALYPPSKWTKTAPTGINFQSFLIAAERLALFSTSTCCVER</sequence>